<keyword evidence="1" id="KW-1133">Transmembrane helix</keyword>
<feature type="transmembrane region" description="Helical" evidence="1">
    <location>
        <begin position="174"/>
        <end position="198"/>
    </location>
</feature>
<comment type="caution">
    <text evidence="2">The sequence shown here is derived from an EMBL/GenBank/DDBJ whole genome shotgun (WGS) entry which is preliminary data.</text>
</comment>
<dbReference type="OrthoDB" id="292602at2"/>
<gene>
    <name evidence="2" type="ORF">Pla22_35280</name>
</gene>
<feature type="transmembrane region" description="Helical" evidence="1">
    <location>
        <begin position="142"/>
        <end position="162"/>
    </location>
</feature>
<keyword evidence="3" id="KW-1185">Reference proteome</keyword>
<feature type="transmembrane region" description="Helical" evidence="1">
    <location>
        <begin position="444"/>
        <end position="467"/>
    </location>
</feature>
<feature type="transmembrane region" description="Helical" evidence="1">
    <location>
        <begin position="488"/>
        <end position="508"/>
    </location>
</feature>
<keyword evidence="1" id="KW-0472">Membrane</keyword>
<proteinExistence type="predicted"/>
<feature type="transmembrane region" description="Helical" evidence="1">
    <location>
        <begin position="31"/>
        <end position="51"/>
    </location>
</feature>
<feature type="transmembrane region" description="Helical" evidence="1">
    <location>
        <begin position="341"/>
        <end position="360"/>
    </location>
</feature>
<evidence type="ECO:0000256" key="1">
    <source>
        <dbReference type="SAM" id="Phobius"/>
    </source>
</evidence>
<feature type="transmembrane region" description="Helical" evidence="1">
    <location>
        <begin position="520"/>
        <end position="545"/>
    </location>
</feature>
<sequence>MTHRELLRLIVVRSRFRMHRSVSRFLSPRRIIASVLAASFMVLYVLAGVMILSTRQPADPGRLQLWLSGGMVLYAIYHSTKCAWSSSSLDLDLSPSEQWMLGGAPLRRSSLAIYHVLQIVPATFMKTCLLAVVLAVDVTYPAMLVVGIFASLMMLEVCRLTVTRMAGGMEPRGIIVFRAITSTLAAAIVFQVVMRIIAMVPLGAPPPMYLSATFRSLGQTAASEMVQWISMPWHCAANVAVSDSLNPMTALFLLASLIALPTSVLAFVVIDRRCLLASSRWEHARLHSGEYESQKGHVENRVSSLSVWPTSFGLTGLLSAIDIDASSVAYRMAVSVSRYRGTILFSFAIPSAICLSPLLSSRINHPWLFVVGGVGMCTSLVAPSALRLDFRRDLKRMLLLRTLPINPASMVLGQLWFPILITCVFQVLVLSVAALVLHPGWYQFLMYVGMLAALSVFTFATENALFLAYPHRERNEGIGMLIRTKLTFLGKTSIVLGAFILLAVWATFCKGMLPESLVGVAVISGALVVTWGAAAGAFAVTTWCWRRFDLSSEMMV</sequence>
<dbReference type="Proteomes" id="UP000316598">
    <property type="component" value="Unassembled WGS sequence"/>
</dbReference>
<dbReference type="AlphaFoldDB" id="A0A5C5WKX0"/>
<evidence type="ECO:0000313" key="3">
    <source>
        <dbReference type="Proteomes" id="UP000316598"/>
    </source>
</evidence>
<protein>
    <submittedName>
        <fullName evidence="2">Uncharacterized protein</fullName>
    </submittedName>
</protein>
<feature type="transmembrane region" description="Helical" evidence="1">
    <location>
        <begin position="366"/>
        <end position="390"/>
    </location>
</feature>
<name>A0A5C5WKX0_9BACT</name>
<feature type="transmembrane region" description="Helical" evidence="1">
    <location>
        <begin position="411"/>
        <end position="438"/>
    </location>
</feature>
<dbReference type="EMBL" id="SJPI01000002">
    <property type="protein sequence ID" value="TWT50785.1"/>
    <property type="molecule type" value="Genomic_DNA"/>
</dbReference>
<evidence type="ECO:0000313" key="2">
    <source>
        <dbReference type="EMBL" id="TWT50785.1"/>
    </source>
</evidence>
<organism evidence="2 3">
    <name type="scientific">Rubripirellula amarantea</name>
    <dbReference type="NCBI Taxonomy" id="2527999"/>
    <lineage>
        <taxon>Bacteria</taxon>
        <taxon>Pseudomonadati</taxon>
        <taxon>Planctomycetota</taxon>
        <taxon>Planctomycetia</taxon>
        <taxon>Pirellulales</taxon>
        <taxon>Pirellulaceae</taxon>
        <taxon>Rubripirellula</taxon>
    </lineage>
</organism>
<accession>A0A5C5WKX0</accession>
<keyword evidence="1" id="KW-0812">Transmembrane</keyword>
<feature type="transmembrane region" description="Helical" evidence="1">
    <location>
        <begin position="250"/>
        <end position="270"/>
    </location>
</feature>
<dbReference type="RefSeq" id="WP_146515952.1">
    <property type="nucleotide sequence ID" value="NZ_SJPI01000002.1"/>
</dbReference>
<reference evidence="2 3" key="1">
    <citation type="submission" date="2019-02" db="EMBL/GenBank/DDBJ databases">
        <title>Deep-cultivation of Planctomycetes and their phenomic and genomic characterization uncovers novel biology.</title>
        <authorList>
            <person name="Wiegand S."/>
            <person name="Jogler M."/>
            <person name="Boedeker C."/>
            <person name="Pinto D."/>
            <person name="Vollmers J."/>
            <person name="Rivas-Marin E."/>
            <person name="Kohn T."/>
            <person name="Peeters S.H."/>
            <person name="Heuer A."/>
            <person name="Rast P."/>
            <person name="Oberbeckmann S."/>
            <person name="Bunk B."/>
            <person name="Jeske O."/>
            <person name="Meyerdierks A."/>
            <person name="Storesund J.E."/>
            <person name="Kallscheuer N."/>
            <person name="Luecker S."/>
            <person name="Lage O.M."/>
            <person name="Pohl T."/>
            <person name="Merkel B.J."/>
            <person name="Hornburger P."/>
            <person name="Mueller R.-W."/>
            <person name="Bruemmer F."/>
            <person name="Labrenz M."/>
            <person name="Spormann A.M."/>
            <person name="Op Den Camp H."/>
            <person name="Overmann J."/>
            <person name="Amann R."/>
            <person name="Jetten M.S.M."/>
            <person name="Mascher T."/>
            <person name="Medema M.H."/>
            <person name="Devos D.P."/>
            <person name="Kaster A.-K."/>
            <person name="Ovreas L."/>
            <person name="Rohde M."/>
            <person name="Galperin M.Y."/>
            <person name="Jogler C."/>
        </authorList>
    </citation>
    <scope>NUCLEOTIDE SEQUENCE [LARGE SCALE GENOMIC DNA]</scope>
    <source>
        <strain evidence="2 3">Pla22</strain>
    </source>
</reference>